<evidence type="ECO:0000313" key="7">
    <source>
        <dbReference type="EMBL" id="WAT00118.1"/>
    </source>
</evidence>
<evidence type="ECO:0000256" key="3">
    <source>
        <dbReference type="ARBA" id="ARBA00022764"/>
    </source>
</evidence>
<dbReference type="EMBL" id="CP114058">
    <property type="protein sequence ID" value="WAT00118.1"/>
    <property type="molecule type" value="Genomic_DNA"/>
</dbReference>
<comment type="subunit">
    <text evidence="5">The complex is composed of two ATP-binding proteins (BtuD), two transmembrane proteins (BtuC) and a solute-binding protein (BtuF).</text>
</comment>
<comment type="subcellular location">
    <subcellularLocation>
        <location evidence="5">Periplasm</location>
    </subcellularLocation>
</comment>
<evidence type="ECO:0000256" key="2">
    <source>
        <dbReference type="ARBA" id="ARBA00022729"/>
    </source>
</evidence>
<reference evidence="7" key="1">
    <citation type="submission" date="2022-12" db="EMBL/GenBank/DDBJ databases">
        <title>Complete genome sequence of an Australian strain of Rouxiella badensis DAR84756 and resolution of the R. badensis DSM100043 and R. chamberiensis DSM28324 genomes.</title>
        <authorList>
            <person name="Paul S."/>
            <person name="Anderson P.J."/>
            <person name="Maynard G."/>
            <person name="Dyall-Smith M."/>
            <person name="Kudinha T."/>
        </authorList>
    </citation>
    <scope>NUCLEOTIDE SEQUENCE</scope>
    <source>
        <strain evidence="7">DSM 28324</strain>
    </source>
</reference>
<organism evidence="7 8">
    <name type="scientific">Rouxiella chamberiensis</name>
    <dbReference type="NCBI Taxonomy" id="1513468"/>
    <lineage>
        <taxon>Bacteria</taxon>
        <taxon>Pseudomonadati</taxon>
        <taxon>Pseudomonadota</taxon>
        <taxon>Gammaproteobacteria</taxon>
        <taxon>Enterobacterales</taxon>
        <taxon>Yersiniaceae</taxon>
        <taxon>Rouxiella</taxon>
    </lineage>
</organism>
<feature type="signal peptide" evidence="5">
    <location>
        <begin position="1"/>
        <end position="21"/>
    </location>
</feature>
<dbReference type="InterPro" id="IPR002491">
    <property type="entry name" value="ABC_transptr_periplasmic_BD"/>
</dbReference>
<evidence type="ECO:0000256" key="5">
    <source>
        <dbReference type="HAMAP-Rule" id="MF_01000"/>
    </source>
</evidence>
<feature type="site" description="Important for BtuC binding" evidence="5">
    <location>
        <position position="205"/>
    </location>
</feature>
<sequence precursor="true">MKRLLPLCLLSALWLPLAAIAQVAERVVSLAPNLTELAYAAGLGDKLVGVSAYSDFPPQAARIEQVANWQGLNVERILALKPDLVLAWRGGNPQRPLDQLASLGIPIVYLDPESVEQVAQALDSLAHYSATPARAHDAASHIRQQLAALQARRAKRPPLPVFIQFSTQPLFTSSAKTLQSQIASLCGAQNIFADSPAPWPQVSREQVLSRKPQAIIFPGDDTQQTTINQFWHGQLAVPTLAVNADWFNRAGPRVMLAARQLCQEIDALPSAPP</sequence>
<feature type="disulfide bond" evidence="5">
    <location>
        <begin position="186"/>
        <end position="262"/>
    </location>
</feature>
<feature type="site" description="Important for BtuC binding" evidence="5">
    <location>
        <position position="75"/>
    </location>
</feature>
<evidence type="ECO:0000313" key="8">
    <source>
        <dbReference type="Proteomes" id="UP001164712"/>
    </source>
</evidence>
<feature type="domain" description="Fe/B12 periplasmic-binding" evidence="6">
    <location>
        <begin position="26"/>
        <end position="273"/>
    </location>
</feature>
<dbReference type="PANTHER" id="PTHR30535">
    <property type="entry name" value="VITAMIN B12-BINDING PROTEIN"/>
    <property type="match status" value="1"/>
</dbReference>
<dbReference type="CDD" id="cd01144">
    <property type="entry name" value="BtuF"/>
    <property type="match status" value="1"/>
</dbReference>
<keyword evidence="8" id="KW-1185">Reference proteome</keyword>
<proteinExistence type="inferred from homology"/>
<evidence type="ECO:0000256" key="1">
    <source>
        <dbReference type="ARBA" id="ARBA00022448"/>
    </source>
</evidence>
<keyword evidence="4 5" id="KW-1015">Disulfide bond</keyword>
<dbReference type="InterPro" id="IPR023544">
    <property type="entry name" value="ABC_transptr_vit_B12-bd"/>
</dbReference>
<dbReference type="SUPFAM" id="SSF53807">
    <property type="entry name" value="Helical backbone' metal receptor"/>
    <property type="match status" value="1"/>
</dbReference>
<name>A0ABY7HL78_9GAMM</name>
<dbReference type="RefSeq" id="WP_045048544.1">
    <property type="nucleotide sequence ID" value="NZ_CP114058.1"/>
</dbReference>
<accession>A0ABY7HL78</accession>
<comment type="caution">
    <text evidence="5">Lacks conserved residue(s) required for the propagation of feature annotation.</text>
</comment>
<dbReference type="PANTHER" id="PTHR30535:SF34">
    <property type="entry name" value="MOLYBDATE-BINDING PROTEIN MOLA"/>
    <property type="match status" value="1"/>
</dbReference>
<comment type="similarity">
    <text evidence="5">Belongs to the BtuF family.</text>
</comment>
<evidence type="ECO:0000259" key="6">
    <source>
        <dbReference type="PROSITE" id="PS50983"/>
    </source>
</evidence>
<dbReference type="Pfam" id="PF01497">
    <property type="entry name" value="Peripla_BP_2"/>
    <property type="match status" value="1"/>
</dbReference>
<dbReference type="Gene3D" id="3.40.50.1980">
    <property type="entry name" value="Nitrogenase molybdenum iron protein domain"/>
    <property type="match status" value="2"/>
</dbReference>
<dbReference type="Proteomes" id="UP001164712">
    <property type="component" value="Chromosome"/>
</dbReference>
<evidence type="ECO:0000256" key="4">
    <source>
        <dbReference type="ARBA" id="ARBA00023157"/>
    </source>
</evidence>
<comment type="function">
    <text evidence="5">Part of the ABC transporter complex BtuCDF involved in vitamin B12 import. Binds vitamin B12 and delivers it to the periplasmic surface of BtuC.</text>
</comment>
<dbReference type="PROSITE" id="PS50983">
    <property type="entry name" value="FE_B12_PBP"/>
    <property type="match status" value="1"/>
</dbReference>
<keyword evidence="3 5" id="KW-0574">Periplasm</keyword>
<feature type="chain" id="PRO_5044941434" description="Vitamin B12-binding protein" evidence="5">
    <location>
        <begin position="22"/>
        <end position="273"/>
    </location>
</feature>
<feature type="binding site" evidence="5">
    <location>
        <position position="53"/>
    </location>
    <ligand>
        <name>cyanocob(III)alamin</name>
        <dbReference type="ChEBI" id="CHEBI:17439"/>
    </ligand>
</feature>
<keyword evidence="2 5" id="KW-0732">Signal</keyword>
<dbReference type="InterPro" id="IPR054828">
    <property type="entry name" value="Vit_B12_bind_prot"/>
</dbReference>
<keyword evidence="1 5" id="KW-0813">Transport</keyword>
<dbReference type="HAMAP" id="MF_01000">
    <property type="entry name" value="BtuF"/>
    <property type="match status" value="1"/>
</dbReference>
<dbReference type="InterPro" id="IPR050902">
    <property type="entry name" value="ABC_Transporter_SBP"/>
</dbReference>
<protein>
    <recommendedName>
        <fullName evidence="5">Vitamin B12-binding protein</fullName>
    </recommendedName>
</protein>
<gene>
    <name evidence="5 7" type="primary">btuF</name>
    <name evidence="7" type="ORF">O1V66_14075</name>
</gene>
<dbReference type="NCBIfam" id="NF038402">
    <property type="entry name" value="TroA_like"/>
    <property type="match status" value="1"/>
</dbReference>
<dbReference type="NCBIfam" id="NF002894">
    <property type="entry name" value="PRK03379.1"/>
    <property type="match status" value="1"/>
</dbReference>